<name>A0A0K9NNJ9_ZOSMR</name>
<reference evidence="4" key="1">
    <citation type="journal article" date="2016" name="Nature">
        <title>The genome of the seagrass Zostera marina reveals angiosperm adaptation to the sea.</title>
        <authorList>
            <person name="Olsen J.L."/>
            <person name="Rouze P."/>
            <person name="Verhelst B."/>
            <person name="Lin Y.-C."/>
            <person name="Bayer T."/>
            <person name="Collen J."/>
            <person name="Dattolo E."/>
            <person name="De Paoli E."/>
            <person name="Dittami S."/>
            <person name="Maumus F."/>
            <person name="Michel G."/>
            <person name="Kersting A."/>
            <person name="Lauritano C."/>
            <person name="Lohaus R."/>
            <person name="Toepel M."/>
            <person name="Tonon T."/>
            <person name="Vanneste K."/>
            <person name="Amirebrahimi M."/>
            <person name="Brakel J."/>
            <person name="Bostroem C."/>
            <person name="Chovatia M."/>
            <person name="Grimwood J."/>
            <person name="Jenkins J.W."/>
            <person name="Jueterbock A."/>
            <person name="Mraz A."/>
            <person name="Stam W.T."/>
            <person name="Tice H."/>
            <person name="Bornberg-Bauer E."/>
            <person name="Green P.J."/>
            <person name="Pearson G.A."/>
            <person name="Procaccini G."/>
            <person name="Duarte C.M."/>
            <person name="Schmutz J."/>
            <person name="Reusch T.B.H."/>
            <person name="Van de Peer Y."/>
        </authorList>
    </citation>
    <scope>NUCLEOTIDE SEQUENCE [LARGE SCALE GENOMIC DNA]</scope>
    <source>
        <strain evidence="4">cv. Finnish</strain>
    </source>
</reference>
<protein>
    <submittedName>
        <fullName evidence="3">Uncharacterized protein</fullName>
    </submittedName>
</protein>
<feature type="compositionally biased region" description="Acidic residues" evidence="2">
    <location>
        <begin position="371"/>
        <end position="380"/>
    </location>
</feature>
<proteinExistence type="predicted"/>
<evidence type="ECO:0000313" key="4">
    <source>
        <dbReference type="Proteomes" id="UP000036987"/>
    </source>
</evidence>
<feature type="compositionally biased region" description="Polar residues" evidence="2">
    <location>
        <begin position="326"/>
        <end position="340"/>
    </location>
</feature>
<dbReference type="PANTHER" id="PTHR35164:SF9">
    <property type="entry name" value="EXPRESSED PROTEIN"/>
    <property type="match status" value="1"/>
</dbReference>
<dbReference type="EMBL" id="LFYR01001951">
    <property type="protein sequence ID" value="KMZ58341.1"/>
    <property type="molecule type" value="Genomic_DNA"/>
</dbReference>
<accession>A0A0K9NNJ9</accession>
<keyword evidence="1" id="KW-0175">Coiled coil</keyword>
<gene>
    <name evidence="3" type="ORF">ZOSMA_782G00030</name>
</gene>
<sequence>MLSSFHRRSTAASEIDQRSSLPARRSQEPKSFMALDRKVSSKGAAFSNEGGSSEVDSRIKQLEGEVVKARDSESKMLESLMSQTKQLEETKIELEEAKIEIKSLKDTIRELDNPICRSMEAHSERVSSKDLVEAQQKIGRMKMEVKLAVEAEEKSKKAMDDLAAALHEVAIEANQAKDKLSLAQSRADAVEEKLRLALGEVERLKIEVEESMSACDTKQEGFRECMALFEDEITRGKKETERLIESEKASKEETSKMRDIMKQALNEATVVKEALEIARNENYQLKDSVDERDRALLEMERDYDALKLSETTALEQIEWLKHVAGSSDNKNAPRCSSESSLPDIPKPPSAAKGKHVKQRSWMSIWTTTEVKEDEGEEDEDVFHSPTETSRAEKSRKENWDENSLSRSGSLKHHRNDEKHSTTREKHRRSGSFSSFTSESKKDHFPGDDDDVCSVNSDYIDHDDYGDDENYTGMNHAHKKKPMYRKFTDILKRKKLPK</sequence>
<feature type="coiled-coil region" evidence="1">
    <location>
        <begin position="148"/>
        <end position="207"/>
    </location>
</feature>
<dbReference type="STRING" id="29655.A0A0K9NNJ9"/>
<feature type="region of interest" description="Disordered" evidence="2">
    <location>
        <begin position="1"/>
        <end position="58"/>
    </location>
</feature>
<evidence type="ECO:0000256" key="2">
    <source>
        <dbReference type="SAM" id="MobiDB-lite"/>
    </source>
</evidence>
<feature type="compositionally biased region" description="Basic and acidic residues" evidence="2">
    <location>
        <begin position="389"/>
        <end position="399"/>
    </location>
</feature>
<dbReference type="PANTHER" id="PTHR35164">
    <property type="entry name" value="EXPRESSED PROTEIN"/>
    <property type="match status" value="1"/>
</dbReference>
<dbReference type="OrthoDB" id="774313at2759"/>
<evidence type="ECO:0000313" key="3">
    <source>
        <dbReference type="EMBL" id="KMZ58341.1"/>
    </source>
</evidence>
<feature type="region of interest" description="Disordered" evidence="2">
    <location>
        <begin position="323"/>
        <end position="452"/>
    </location>
</feature>
<dbReference type="AlphaFoldDB" id="A0A0K9NNJ9"/>
<organism evidence="3 4">
    <name type="scientific">Zostera marina</name>
    <name type="common">Eelgrass</name>
    <dbReference type="NCBI Taxonomy" id="29655"/>
    <lineage>
        <taxon>Eukaryota</taxon>
        <taxon>Viridiplantae</taxon>
        <taxon>Streptophyta</taxon>
        <taxon>Embryophyta</taxon>
        <taxon>Tracheophyta</taxon>
        <taxon>Spermatophyta</taxon>
        <taxon>Magnoliopsida</taxon>
        <taxon>Liliopsida</taxon>
        <taxon>Zosteraceae</taxon>
        <taxon>Zostera</taxon>
    </lineage>
</organism>
<feature type="coiled-coil region" evidence="1">
    <location>
        <begin position="77"/>
        <end position="114"/>
    </location>
</feature>
<feature type="compositionally biased region" description="Basic and acidic residues" evidence="2">
    <location>
        <begin position="414"/>
        <end position="423"/>
    </location>
</feature>
<evidence type="ECO:0000256" key="1">
    <source>
        <dbReference type="SAM" id="Coils"/>
    </source>
</evidence>
<comment type="caution">
    <text evidence="3">The sequence shown here is derived from an EMBL/GenBank/DDBJ whole genome shotgun (WGS) entry which is preliminary data.</text>
</comment>
<dbReference type="Proteomes" id="UP000036987">
    <property type="component" value="Unassembled WGS sequence"/>
</dbReference>
<keyword evidence="4" id="KW-1185">Reference proteome</keyword>
<dbReference type="OMA" id="MEAHSER"/>